<keyword evidence="5" id="KW-0493">Microtubule</keyword>
<dbReference type="Proteomes" id="UP000794436">
    <property type="component" value="Unassembled WGS sequence"/>
</dbReference>
<evidence type="ECO:0000256" key="5">
    <source>
        <dbReference type="ARBA" id="ARBA00022701"/>
    </source>
</evidence>
<dbReference type="GO" id="GO:0051225">
    <property type="term" value="P:spindle assembly"/>
    <property type="evidence" value="ECO:0007669"/>
    <property type="project" value="InterPro"/>
</dbReference>
<dbReference type="PANTHER" id="PTHR31570">
    <property type="entry name" value="HAUS AUGMIN-LIKE COMPLEX SUBUNIT 1"/>
    <property type="match status" value="1"/>
</dbReference>
<evidence type="ECO:0000256" key="10">
    <source>
        <dbReference type="SAM" id="MobiDB-lite"/>
    </source>
</evidence>
<keyword evidence="6" id="KW-0498">Mitosis</keyword>
<keyword evidence="3" id="KW-0963">Cytoplasm</keyword>
<comment type="similarity">
    <text evidence="2">Belongs to the HAUS1 family.</text>
</comment>
<dbReference type="GO" id="GO:0005819">
    <property type="term" value="C:spindle"/>
    <property type="evidence" value="ECO:0007669"/>
    <property type="project" value="UniProtKB-SubCell"/>
</dbReference>
<reference evidence="11" key="1">
    <citation type="submission" date="2019-03" db="EMBL/GenBank/DDBJ databases">
        <title>Long read genome sequence of the mycoparasitic Pythium oligandrum ATCC 38472 isolated from sugarbeet rhizosphere.</title>
        <authorList>
            <person name="Gaulin E."/>
        </authorList>
    </citation>
    <scope>NUCLEOTIDE SEQUENCE</scope>
    <source>
        <strain evidence="11">ATCC 38472_TT</strain>
    </source>
</reference>
<dbReference type="InterPro" id="IPR026243">
    <property type="entry name" value="HAUS1"/>
</dbReference>
<evidence type="ECO:0000256" key="8">
    <source>
        <dbReference type="ARBA" id="ARBA00023212"/>
    </source>
</evidence>
<dbReference type="Pfam" id="PF25762">
    <property type="entry name" value="HAUS1"/>
    <property type="match status" value="1"/>
</dbReference>
<comment type="subcellular location">
    <subcellularLocation>
        <location evidence="1">Cytoplasm</location>
        <location evidence="1">Cytoskeleton</location>
        <location evidence="1">Spindle</location>
    </subcellularLocation>
</comment>
<dbReference type="AlphaFoldDB" id="A0A8K1C496"/>
<proteinExistence type="inferred from homology"/>
<dbReference type="EMBL" id="SPLM01000146">
    <property type="protein sequence ID" value="TMW56063.1"/>
    <property type="molecule type" value="Genomic_DNA"/>
</dbReference>
<accession>A0A8K1C496</accession>
<keyword evidence="8" id="KW-0206">Cytoskeleton</keyword>
<dbReference type="PANTHER" id="PTHR31570:SF1">
    <property type="entry name" value="HAUS AUGMIN-LIKE COMPLEX SUBUNIT 1"/>
    <property type="match status" value="1"/>
</dbReference>
<evidence type="ECO:0000313" key="11">
    <source>
        <dbReference type="EMBL" id="TMW56063.1"/>
    </source>
</evidence>
<organism evidence="11 12">
    <name type="scientific">Pythium oligandrum</name>
    <name type="common">Mycoparasitic fungus</name>
    <dbReference type="NCBI Taxonomy" id="41045"/>
    <lineage>
        <taxon>Eukaryota</taxon>
        <taxon>Sar</taxon>
        <taxon>Stramenopiles</taxon>
        <taxon>Oomycota</taxon>
        <taxon>Peronosporomycetes</taxon>
        <taxon>Pythiales</taxon>
        <taxon>Pythiaceae</taxon>
        <taxon>Pythium</taxon>
    </lineage>
</organism>
<protein>
    <submittedName>
        <fullName evidence="11">Uncharacterized protein</fullName>
    </submittedName>
</protein>
<dbReference type="GO" id="GO:0070652">
    <property type="term" value="C:HAUS complex"/>
    <property type="evidence" value="ECO:0007669"/>
    <property type="project" value="InterPro"/>
</dbReference>
<keyword evidence="4" id="KW-0132">Cell division</keyword>
<keyword evidence="9" id="KW-0131">Cell cycle</keyword>
<comment type="caution">
    <text evidence="11">The sequence shown here is derived from an EMBL/GenBank/DDBJ whole genome shotgun (WGS) entry which is preliminary data.</text>
</comment>
<name>A0A8K1C496_PYTOL</name>
<gene>
    <name evidence="11" type="ORF">Poli38472_008711</name>
</gene>
<evidence type="ECO:0000256" key="6">
    <source>
        <dbReference type="ARBA" id="ARBA00022776"/>
    </source>
</evidence>
<dbReference type="GO" id="GO:0005874">
    <property type="term" value="C:microtubule"/>
    <property type="evidence" value="ECO:0007669"/>
    <property type="project" value="UniProtKB-KW"/>
</dbReference>
<feature type="region of interest" description="Disordered" evidence="10">
    <location>
        <begin position="120"/>
        <end position="143"/>
    </location>
</feature>
<evidence type="ECO:0000256" key="9">
    <source>
        <dbReference type="ARBA" id="ARBA00023306"/>
    </source>
</evidence>
<dbReference type="OrthoDB" id="166497at2759"/>
<evidence type="ECO:0000313" key="12">
    <source>
        <dbReference type="Proteomes" id="UP000794436"/>
    </source>
</evidence>
<evidence type="ECO:0000256" key="2">
    <source>
        <dbReference type="ARBA" id="ARBA00005479"/>
    </source>
</evidence>
<sequence length="234" mass="26736">MMEMTGAEGIARRLEGEYELETERKSSILKRCGVAEEDLSKNGQMYLHVLAETAEILQLKDTQTSSYLMAISDLIDGLDEAEELEHRVQVEAEKLKQRSQELMDEVKEIEHVKQQLQEAVEERETHENSTTMEQRTAENAERQQSYEQELRGLEAALADLQFPVRRDRIEHHALAALLKDCDEIEAGNKELAGQLRGFHDLPLDKDAAAATLRQAHTELQSLEDAFNRHIRAMI</sequence>
<evidence type="ECO:0000256" key="3">
    <source>
        <dbReference type="ARBA" id="ARBA00022490"/>
    </source>
</evidence>
<keyword evidence="12" id="KW-1185">Reference proteome</keyword>
<evidence type="ECO:0000256" key="4">
    <source>
        <dbReference type="ARBA" id="ARBA00022618"/>
    </source>
</evidence>
<dbReference type="GO" id="GO:0005829">
    <property type="term" value="C:cytosol"/>
    <property type="evidence" value="ECO:0007669"/>
    <property type="project" value="TreeGrafter"/>
</dbReference>
<evidence type="ECO:0000256" key="7">
    <source>
        <dbReference type="ARBA" id="ARBA00023054"/>
    </source>
</evidence>
<evidence type="ECO:0000256" key="1">
    <source>
        <dbReference type="ARBA" id="ARBA00004186"/>
    </source>
</evidence>
<dbReference type="GO" id="GO:0051301">
    <property type="term" value="P:cell division"/>
    <property type="evidence" value="ECO:0007669"/>
    <property type="project" value="UniProtKB-KW"/>
</dbReference>
<keyword evidence="7" id="KW-0175">Coiled coil</keyword>